<accession>A0A1N7MCU9</accession>
<reference evidence="7" key="1">
    <citation type="submission" date="2017-01" db="EMBL/GenBank/DDBJ databases">
        <authorList>
            <person name="Varghese N."/>
            <person name="Submissions S."/>
        </authorList>
    </citation>
    <scope>NUCLEOTIDE SEQUENCE [LARGE SCALE GENOMIC DNA]</scope>
    <source>
        <strain evidence="7">DSM 45196</strain>
    </source>
</reference>
<dbReference type="PRINTS" id="PR00039">
    <property type="entry name" value="HTHLYSR"/>
</dbReference>
<proteinExistence type="inferred from homology"/>
<evidence type="ECO:0000313" key="7">
    <source>
        <dbReference type="Proteomes" id="UP000186795"/>
    </source>
</evidence>
<keyword evidence="2" id="KW-0805">Transcription regulation</keyword>
<evidence type="ECO:0000256" key="4">
    <source>
        <dbReference type="ARBA" id="ARBA00023163"/>
    </source>
</evidence>
<dbReference type="AlphaFoldDB" id="A0A1N7MCU9"/>
<dbReference type="SUPFAM" id="SSF53850">
    <property type="entry name" value="Periplasmic binding protein-like II"/>
    <property type="match status" value="1"/>
</dbReference>
<dbReference type="OrthoDB" id="9803735at2"/>
<keyword evidence="3 6" id="KW-0238">DNA-binding</keyword>
<dbReference type="PANTHER" id="PTHR30419">
    <property type="entry name" value="HTH-TYPE TRANSCRIPTIONAL REGULATOR YBHD"/>
    <property type="match status" value="1"/>
</dbReference>
<dbReference type="FunFam" id="1.10.10.10:FF:000001">
    <property type="entry name" value="LysR family transcriptional regulator"/>
    <property type="match status" value="1"/>
</dbReference>
<dbReference type="Gene3D" id="1.10.10.10">
    <property type="entry name" value="Winged helix-like DNA-binding domain superfamily/Winged helix DNA-binding domain"/>
    <property type="match status" value="1"/>
</dbReference>
<feature type="domain" description="HTH lysR-type" evidence="5">
    <location>
        <begin position="1"/>
        <end position="58"/>
    </location>
</feature>
<organism evidence="6 7">
    <name type="scientific">Kroppenstedtia eburnea</name>
    <dbReference type="NCBI Taxonomy" id="714067"/>
    <lineage>
        <taxon>Bacteria</taxon>
        <taxon>Bacillati</taxon>
        <taxon>Bacillota</taxon>
        <taxon>Bacilli</taxon>
        <taxon>Bacillales</taxon>
        <taxon>Thermoactinomycetaceae</taxon>
        <taxon>Kroppenstedtia</taxon>
    </lineage>
</organism>
<name>A0A1N7MCU9_9BACL</name>
<evidence type="ECO:0000259" key="5">
    <source>
        <dbReference type="PROSITE" id="PS50931"/>
    </source>
</evidence>
<sequence length="305" mass="34969">MELLQLKYFLTVAKLEHMTKAAQELHIAQPALSRTIRRLEEDLGVPLFDRKARQIRLNPFGKAFEAKAKAAIHLLEEGRREVEDLAGLKQGRIHLAVMNMEQIREPLQNFLTKYPEVNFQVFQASMEDFENIEANQEVDFYLTSLPIQQEGFSEIALIREKLYLAVPHGHKFANRKSIHLSEVSAEPFVGYKEKSPLRMMNDDLCNQAGFRPKMVCETEDPGSIAELVRSGFGVSIVGGCKSGEELDLVKLPIEDPASERIFRIAWREERYLSQAAIAFRDFIVTYFRDKEHTIGSESRKALMLR</sequence>
<dbReference type="Pfam" id="PF00126">
    <property type="entry name" value="HTH_1"/>
    <property type="match status" value="1"/>
</dbReference>
<dbReference type="Pfam" id="PF03466">
    <property type="entry name" value="LysR_substrate"/>
    <property type="match status" value="1"/>
</dbReference>
<evidence type="ECO:0000313" key="6">
    <source>
        <dbReference type="EMBL" id="SIS83882.1"/>
    </source>
</evidence>
<dbReference type="GO" id="GO:0003700">
    <property type="term" value="F:DNA-binding transcription factor activity"/>
    <property type="evidence" value="ECO:0007669"/>
    <property type="project" value="InterPro"/>
</dbReference>
<dbReference type="PANTHER" id="PTHR30419:SF28">
    <property type="entry name" value="HTH-TYPE TRANSCRIPTIONAL REGULATOR BSDA"/>
    <property type="match status" value="1"/>
</dbReference>
<dbReference type="PROSITE" id="PS50931">
    <property type="entry name" value="HTH_LYSR"/>
    <property type="match status" value="1"/>
</dbReference>
<dbReference type="InterPro" id="IPR036390">
    <property type="entry name" value="WH_DNA-bd_sf"/>
</dbReference>
<dbReference type="SUPFAM" id="SSF46785">
    <property type="entry name" value="Winged helix' DNA-binding domain"/>
    <property type="match status" value="1"/>
</dbReference>
<evidence type="ECO:0000256" key="3">
    <source>
        <dbReference type="ARBA" id="ARBA00023125"/>
    </source>
</evidence>
<evidence type="ECO:0000256" key="2">
    <source>
        <dbReference type="ARBA" id="ARBA00023015"/>
    </source>
</evidence>
<dbReference type="GO" id="GO:0003677">
    <property type="term" value="F:DNA binding"/>
    <property type="evidence" value="ECO:0007669"/>
    <property type="project" value="UniProtKB-KW"/>
</dbReference>
<dbReference type="InterPro" id="IPR036388">
    <property type="entry name" value="WH-like_DNA-bd_sf"/>
</dbReference>
<dbReference type="InterPro" id="IPR050950">
    <property type="entry name" value="HTH-type_LysR_regulators"/>
</dbReference>
<protein>
    <submittedName>
        <fullName evidence="6">DNA-binding transcriptional regulator, LysR family</fullName>
    </submittedName>
</protein>
<dbReference type="Gene3D" id="3.40.190.290">
    <property type="match status" value="1"/>
</dbReference>
<gene>
    <name evidence="6" type="ORF">SAMN05421790_1067</name>
</gene>
<evidence type="ECO:0000256" key="1">
    <source>
        <dbReference type="ARBA" id="ARBA00009437"/>
    </source>
</evidence>
<dbReference type="GO" id="GO:0005829">
    <property type="term" value="C:cytosol"/>
    <property type="evidence" value="ECO:0007669"/>
    <property type="project" value="TreeGrafter"/>
</dbReference>
<dbReference type="InterPro" id="IPR000847">
    <property type="entry name" value="LysR_HTH_N"/>
</dbReference>
<dbReference type="InterPro" id="IPR005119">
    <property type="entry name" value="LysR_subst-bd"/>
</dbReference>
<dbReference type="Proteomes" id="UP000186795">
    <property type="component" value="Unassembled WGS sequence"/>
</dbReference>
<dbReference type="RefSeq" id="WP_076524948.1">
    <property type="nucleotide sequence ID" value="NZ_CP048103.1"/>
</dbReference>
<keyword evidence="7" id="KW-1185">Reference proteome</keyword>
<dbReference type="EMBL" id="FTOD01000006">
    <property type="protein sequence ID" value="SIS83882.1"/>
    <property type="molecule type" value="Genomic_DNA"/>
</dbReference>
<comment type="similarity">
    <text evidence="1">Belongs to the LysR transcriptional regulatory family.</text>
</comment>
<keyword evidence="4" id="KW-0804">Transcription</keyword>